<dbReference type="GO" id="GO:0000329">
    <property type="term" value="C:fungal-type vacuole membrane"/>
    <property type="evidence" value="ECO:0007669"/>
    <property type="project" value="TreeGrafter"/>
</dbReference>
<keyword evidence="8" id="KW-1185">Reference proteome</keyword>
<evidence type="ECO:0000256" key="2">
    <source>
        <dbReference type="ARBA" id="ARBA00022692"/>
    </source>
</evidence>
<dbReference type="InterPro" id="IPR011701">
    <property type="entry name" value="MFS"/>
</dbReference>
<evidence type="ECO:0008006" key="9">
    <source>
        <dbReference type="Google" id="ProtNLM"/>
    </source>
</evidence>
<evidence type="ECO:0000313" key="8">
    <source>
        <dbReference type="Proteomes" id="UP001355207"/>
    </source>
</evidence>
<evidence type="ECO:0000313" key="7">
    <source>
        <dbReference type="EMBL" id="WWC87403.1"/>
    </source>
</evidence>
<feature type="transmembrane region" description="Helical" evidence="6">
    <location>
        <begin position="586"/>
        <end position="604"/>
    </location>
</feature>
<feature type="compositionally biased region" description="Low complexity" evidence="5">
    <location>
        <begin position="1"/>
        <end position="25"/>
    </location>
</feature>
<name>A0AAX4JSF2_9TREE</name>
<protein>
    <recommendedName>
        <fullName evidence="9">Nodulin-like domain-containing protein</fullName>
    </recommendedName>
</protein>
<dbReference type="InterPro" id="IPR036259">
    <property type="entry name" value="MFS_trans_sf"/>
</dbReference>
<dbReference type="PANTHER" id="PTHR21576">
    <property type="entry name" value="UNCHARACTERIZED NODULIN-LIKE PROTEIN"/>
    <property type="match status" value="1"/>
</dbReference>
<accession>A0AAX4JSF2</accession>
<feature type="transmembrane region" description="Helical" evidence="6">
    <location>
        <begin position="173"/>
        <end position="193"/>
    </location>
</feature>
<feature type="transmembrane region" description="Helical" evidence="6">
    <location>
        <begin position="214"/>
        <end position="233"/>
    </location>
</feature>
<proteinExistence type="predicted"/>
<keyword evidence="3 6" id="KW-1133">Transmembrane helix</keyword>
<feature type="transmembrane region" description="Helical" evidence="6">
    <location>
        <begin position="239"/>
        <end position="259"/>
    </location>
</feature>
<sequence length="699" mass="76629">MSNHTPSLGSTSSRPPSRPRLSSRTRLFDESETKDKMSFLSSIKWESVNPFSDQWDDIERKRLGVFIMCFIVGLASGSNYVYSAYAPQLASKLNVSSTVGNLIGLAGNLGVYLTGPFWGKIVDSKGQRIPLLIGGLCCLIGYSILYQFFIGSISIRSTDSSSDIHSDPSKIRLFLLEFSMFLTGCGGSSGISASVNATAKSFSDKTRASATGTVLAGFGLSAFLFSTLGHSLFKGNPEGLLLLLSFGTGLPMLLGSLIIKPIPPPKSTDSLTSISYQQLNNNDDNDDNDDMMIEEGGINRPTVIVNHPAEEFEYQSNYNFITNRHDLVDEDDRLEDTGPLSRTSSLELTRSRSPGSRNRYINHGHSHSLPHSHLSTEMHSHAHFSDNDDIIQPTIEESSNPILSSSSSSKPFHHPGYGHKRTTSILSISPSSLTSTPLDLIKSLDFWILFLTLALLCGTGLMYINNAGTVTLALGRQGLKQYDKHKISSYQSKQVGLVSIWNCLGRIIGGVVPDFGKSRYGIRRVWFLPIVSIIFTISQITALQTTQIQSLWIVSTLLGLAYGSMFNIMPMLILEWFGMKHFSQNWGWVAVAPVLGSNAFNLLFGKIYDSHTVGKIGSSDDENTTNGDIIIVEVVKRMILSKRDGGAIPDDGKHGCLVGEECYGTAFKISTIGTLIAFVLSIWAGIRREKISRERRKAM</sequence>
<comment type="subcellular location">
    <subcellularLocation>
        <location evidence="1">Membrane</location>
        <topology evidence="1">Multi-pass membrane protein</topology>
    </subcellularLocation>
</comment>
<dbReference type="GO" id="GO:0022857">
    <property type="term" value="F:transmembrane transporter activity"/>
    <property type="evidence" value="ECO:0007669"/>
    <property type="project" value="InterPro"/>
</dbReference>
<dbReference type="Gene3D" id="1.20.1250.20">
    <property type="entry name" value="MFS general substrate transporter like domains"/>
    <property type="match status" value="2"/>
</dbReference>
<feature type="region of interest" description="Disordered" evidence="5">
    <location>
        <begin position="332"/>
        <end position="373"/>
    </location>
</feature>
<feature type="region of interest" description="Disordered" evidence="5">
    <location>
        <begin position="1"/>
        <end position="29"/>
    </location>
</feature>
<feature type="transmembrane region" description="Helical" evidence="6">
    <location>
        <begin position="102"/>
        <end position="119"/>
    </location>
</feature>
<reference evidence="7 8" key="1">
    <citation type="submission" date="2024-01" db="EMBL/GenBank/DDBJ databases">
        <title>Comparative genomics of Cryptococcus and Kwoniella reveals pathogenesis evolution and contrasting modes of karyotype evolution via chromosome fusion or intercentromeric recombination.</title>
        <authorList>
            <person name="Coelho M.A."/>
            <person name="David-Palma M."/>
            <person name="Shea T."/>
            <person name="Bowers K."/>
            <person name="McGinley-Smith S."/>
            <person name="Mohammad A.W."/>
            <person name="Gnirke A."/>
            <person name="Yurkov A.M."/>
            <person name="Nowrousian M."/>
            <person name="Sun S."/>
            <person name="Cuomo C.A."/>
            <person name="Heitman J."/>
        </authorList>
    </citation>
    <scope>NUCLEOTIDE SEQUENCE [LARGE SCALE GENOMIC DNA]</scope>
    <source>
        <strain evidence="7 8">CBS 6074</strain>
    </source>
</reference>
<feature type="compositionally biased region" description="Basic residues" evidence="5">
    <location>
        <begin position="360"/>
        <end position="370"/>
    </location>
</feature>
<evidence type="ECO:0000256" key="6">
    <source>
        <dbReference type="SAM" id="Phobius"/>
    </source>
</evidence>
<feature type="transmembrane region" description="Helical" evidence="6">
    <location>
        <begin position="551"/>
        <end position="574"/>
    </location>
</feature>
<keyword evidence="4 6" id="KW-0472">Membrane</keyword>
<dbReference type="Proteomes" id="UP001355207">
    <property type="component" value="Chromosome 2"/>
</dbReference>
<feature type="transmembrane region" description="Helical" evidence="6">
    <location>
        <begin position="667"/>
        <end position="686"/>
    </location>
</feature>
<dbReference type="Pfam" id="PF07690">
    <property type="entry name" value="MFS_1"/>
    <property type="match status" value="1"/>
</dbReference>
<organism evidence="7 8">
    <name type="scientific">Kwoniella dendrophila CBS 6074</name>
    <dbReference type="NCBI Taxonomy" id="1295534"/>
    <lineage>
        <taxon>Eukaryota</taxon>
        <taxon>Fungi</taxon>
        <taxon>Dikarya</taxon>
        <taxon>Basidiomycota</taxon>
        <taxon>Agaricomycotina</taxon>
        <taxon>Tremellomycetes</taxon>
        <taxon>Tremellales</taxon>
        <taxon>Cryptococcaceae</taxon>
        <taxon>Kwoniella</taxon>
    </lineage>
</organism>
<feature type="transmembrane region" description="Helical" evidence="6">
    <location>
        <begin position="446"/>
        <end position="464"/>
    </location>
</feature>
<dbReference type="PANTHER" id="PTHR21576:SF160">
    <property type="entry name" value="NODULIN-LIKE DOMAIN-CONTAINING PROTEIN"/>
    <property type="match status" value="1"/>
</dbReference>
<evidence type="ECO:0000256" key="4">
    <source>
        <dbReference type="ARBA" id="ARBA00023136"/>
    </source>
</evidence>
<dbReference type="SUPFAM" id="SSF103473">
    <property type="entry name" value="MFS general substrate transporter"/>
    <property type="match status" value="1"/>
</dbReference>
<feature type="transmembrane region" description="Helical" evidence="6">
    <location>
        <begin position="525"/>
        <end position="545"/>
    </location>
</feature>
<feature type="compositionally biased region" description="Low complexity" evidence="5">
    <location>
        <begin position="340"/>
        <end position="353"/>
    </location>
</feature>
<dbReference type="GeneID" id="91092964"/>
<dbReference type="RefSeq" id="XP_066074166.1">
    <property type="nucleotide sequence ID" value="XM_066218069.1"/>
</dbReference>
<evidence type="ECO:0000256" key="1">
    <source>
        <dbReference type="ARBA" id="ARBA00004141"/>
    </source>
</evidence>
<gene>
    <name evidence="7" type="ORF">L201_002292</name>
</gene>
<dbReference type="AlphaFoldDB" id="A0AAX4JSF2"/>
<evidence type="ECO:0000256" key="3">
    <source>
        <dbReference type="ARBA" id="ARBA00022989"/>
    </source>
</evidence>
<evidence type="ECO:0000256" key="5">
    <source>
        <dbReference type="SAM" id="MobiDB-lite"/>
    </source>
</evidence>
<feature type="transmembrane region" description="Helical" evidence="6">
    <location>
        <begin position="63"/>
        <end position="82"/>
    </location>
</feature>
<dbReference type="EMBL" id="CP144099">
    <property type="protein sequence ID" value="WWC87403.1"/>
    <property type="molecule type" value="Genomic_DNA"/>
</dbReference>
<keyword evidence="2 6" id="KW-0812">Transmembrane</keyword>
<feature type="transmembrane region" description="Helical" evidence="6">
    <location>
        <begin position="131"/>
        <end position="153"/>
    </location>
</feature>